<dbReference type="AlphaFoldDB" id="A0A5B0QWL1"/>
<gene>
    <name evidence="2" type="ORF">PGT21_017659</name>
</gene>
<keyword evidence="1" id="KW-0472">Membrane</keyword>
<protein>
    <submittedName>
        <fullName evidence="2">Uncharacterized protein</fullName>
    </submittedName>
</protein>
<accession>A0A5B0QWL1</accession>
<evidence type="ECO:0000313" key="2">
    <source>
        <dbReference type="EMBL" id="KAA1117638.1"/>
    </source>
</evidence>
<feature type="transmembrane region" description="Helical" evidence="1">
    <location>
        <begin position="12"/>
        <end position="35"/>
    </location>
</feature>
<sequence length="155" mass="17506">MPLVAAELNPVPFFCAVLQPLAVFNALANLLSNFLTVFRRYLHSDRPRFYTGQQLILRYCLFLASTMWFSFNGLQTSLHSSPSQQQLPYFNWQQTVINGFDINSLDAVPSLANINSLDAKIPFLLCLSDKLSNTVPPFQVDPPTLVDMEYKSSVL</sequence>
<proteinExistence type="predicted"/>
<keyword evidence="1" id="KW-1133">Transmembrane helix</keyword>
<keyword evidence="1" id="KW-0812">Transmembrane</keyword>
<dbReference type="EMBL" id="VSWC01000002">
    <property type="protein sequence ID" value="KAA1117638.1"/>
    <property type="molecule type" value="Genomic_DNA"/>
</dbReference>
<organism evidence="2 3">
    <name type="scientific">Puccinia graminis f. sp. tritici</name>
    <dbReference type="NCBI Taxonomy" id="56615"/>
    <lineage>
        <taxon>Eukaryota</taxon>
        <taxon>Fungi</taxon>
        <taxon>Dikarya</taxon>
        <taxon>Basidiomycota</taxon>
        <taxon>Pucciniomycotina</taxon>
        <taxon>Pucciniomycetes</taxon>
        <taxon>Pucciniales</taxon>
        <taxon>Pucciniaceae</taxon>
        <taxon>Puccinia</taxon>
    </lineage>
</organism>
<evidence type="ECO:0000256" key="1">
    <source>
        <dbReference type="SAM" id="Phobius"/>
    </source>
</evidence>
<comment type="caution">
    <text evidence="2">The sequence shown here is derived from an EMBL/GenBank/DDBJ whole genome shotgun (WGS) entry which is preliminary data.</text>
</comment>
<keyword evidence="3" id="KW-1185">Reference proteome</keyword>
<evidence type="ECO:0000313" key="3">
    <source>
        <dbReference type="Proteomes" id="UP000324748"/>
    </source>
</evidence>
<name>A0A5B0QWL1_PUCGR</name>
<dbReference type="Proteomes" id="UP000324748">
    <property type="component" value="Unassembled WGS sequence"/>
</dbReference>
<reference evidence="2 3" key="1">
    <citation type="submission" date="2019-05" db="EMBL/GenBank/DDBJ databases">
        <title>Emergence of the Ug99 lineage of the wheat stem rust pathogen through somatic hybridization.</title>
        <authorList>
            <person name="Li F."/>
            <person name="Upadhyaya N.M."/>
            <person name="Sperschneider J."/>
            <person name="Matny O."/>
            <person name="Nguyen-Phuc H."/>
            <person name="Mago R."/>
            <person name="Raley C."/>
            <person name="Miller M.E."/>
            <person name="Silverstein K.A.T."/>
            <person name="Henningsen E."/>
            <person name="Hirsch C.D."/>
            <person name="Visser B."/>
            <person name="Pretorius Z.A."/>
            <person name="Steffenson B.J."/>
            <person name="Schwessinger B."/>
            <person name="Dodds P.N."/>
            <person name="Figueroa M."/>
        </authorList>
    </citation>
    <scope>NUCLEOTIDE SEQUENCE [LARGE SCALE GENOMIC DNA]</scope>
    <source>
        <strain evidence="2">21-0</strain>
    </source>
</reference>